<reference evidence="3" key="1">
    <citation type="submission" date="2016-10" db="EMBL/GenBank/DDBJ databases">
        <authorList>
            <person name="Varghese N."/>
            <person name="Submissions S."/>
        </authorList>
    </citation>
    <scope>NUCLEOTIDE SEQUENCE [LARGE SCALE GENOMIC DNA]</scope>
    <source>
        <strain evidence="3">DSM 45004</strain>
    </source>
</reference>
<feature type="compositionally biased region" description="Basic and acidic residues" evidence="1">
    <location>
        <begin position="132"/>
        <end position="146"/>
    </location>
</feature>
<evidence type="ECO:0000313" key="2">
    <source>
        <dbReference type="EMBL" id="SFE22278.1"/>
    </source>
</evidence>
<dbReference type="InterPro" id="IPR011010">
    <property type="entry name" value="DNA_brk_join_enz"/>
</dbReference>
<keyword evidence="3" id="KW-1185">Reference proteome</keyword>
<name>A0A1I1YTG1_9ACTN</name>
<accession>A0A1I1YTG1</accession>
<evidence type="ECO:0000256" key="1">
    <source>
        <dbReference type="SAM" id="MobiDB-lite"/>
    </source>
</evidence>
<evidence type="ECO:0000313" key="3">
    <source>
        <dbReference type="Proteomes" id="UP000198716"/>
    </source>
</evidence>
<dbReference type="EMBL" id="FOMZ01000009">
    <property type="protein sequence ID" value="SFE22278.1"/>
    <property type="molecule type" value="Genomic_DNA"/>
</dbReference>
<gene>
    <name evidence="2" type="ORF">SAMN04487819_109207</name>
</gene>
<dbReference type="GO" id="GO:0003677">
    <property type="term" value="F:DNA binding"/>
    <property type="evidence" value="ECO:0007669"/>
    <property type="project" value="InterPro"/>
</dbReference>
<proteinExistence type="predicted"/>
<feature type="region of interest" description="Disordered" evidence="1">
    <location>
        <begin position="123"/>
        <end position="147"/>
    </location>
</feature>
<dbReference type="AlphaFoldDB" id="A0A1I1YTG1"/>
<protein>
    <submittedName>
        <fullName evidence="2">Uncharacterized protein</fullName>
    </submittedName>
</protein>
<organism evidence="2 3">
    <name type="scientific">Actinopolyspora alba</name>
    <dbReference type="NCBI Taxonomy" id="673379"/>
    <lineage>
        <taxon>Bacteria</taxon>
        <taxon>Bacillati</taxon>
        <taxon>Actinomycetota</taxon>
        <taxon>Actinomycetes</taxon>
        <taxon>Actinopolysporales</taxon>
        <taxon>Actinopolysporaceae</taxon>
        <taxon>Actinopolyspora</taxon>
        <taxon>Actinopolyspora alba group</taxon>
    </lineage>
</organism>
<dbReference type="SUPFAM" id="SSF56349">
    <property type="entry name" value="DNA breaking-rejoining enzymes"/>
    <property type="match status" value="1"/>
</dbReference>
<dbReference type="Proteomes" id="UP000198716">
    <property type="component" value="Unassembled WGS sequence"/>
</dbReference>
<sequence length="545" mass="60532">MPGGPHVPPPCRRCGRAEGYYSAGLCNRCHRHAPQAVTACRDCHAWGVTRTHQWLCSACRFWRKQHPVGNCTVCTAIIAVNSEQTCRLCWTQFLASGGRKGGADLLEANRFGQQLTLANLHHANAGRKRGSSRHDHTTDPGLERRAVPPPFRSVVHRQLVLFEAERDLRRGRVCGFPAPADPQMAAFLDQALLDHAADHGWSRSTIKRARQGMAIVLGLQDTPGAPLQATEILQLQQIQLSPLRLLDVCAAAGLLDDDREPAVARWFSDAIADLPEPMRRELRHWYSVMALGSTAPPRSKPRSETTIRLYLRWSLPALKFWVAAGHTSLREIAPENVKAVLPESGNPRATMGQGLRCVFRVLKAHRVVFLNPLNRIRTGTHPPHPPMPLPAGALHDAFHSPDPAQAALSALVAFHALRSGQLRNLLLTDIHSGRLHLDNRTIPLAQPVRERITTWLSYRDQRWPHTANPHLFISKRSALDTDPVGVEWITRSIGITTQAIREDRIIDELFASEGDLRRICDLFGLTISGAKRYATTLGHPGLSTH</sequence>